<dbReference type="UniPathway" id="UPA00031">
    <property type="reaction ID" value="UER00013"/>
</dbReference>
<reference evidence="9" key="1">
    <citation type="journal article" date="2019" name="Nat. Med.">
        <title>A library of human gut bacterial isolates paired with longitudinal multiomics data enables mechanistic microbiome research.</title>
        <authorList>
            <person name="Poyet M."/>
            <person name="Groussin M."/>
            <person name="Gibbons S.M."/>
            <person name="Avila-Pacheco J."/>
            <person name="Jiang X."/>
            <person name="Kearney S.M."/>
            <person name="Perrotta A.R."/>
            <person name="Berdy B."/>
            <person name="Zhao S."/>
            <person name="Lieberman T.D."/>
            <person name="Swanson P.K."/>
            <person name="Smith M."/>
            <person name="Roesemann S."/>
            <person name="Alexander J.E."/>
            <person name="Rich S.A."/>
            <person name="Livny J."/>
            <person name="Vlamakis H."/>
            <person name="Clish C."/>
            <person name="Bullock K."/>
            <person name="Deik A."/>
            <person name="Scott J."/>
            <person name="Pierce K.A."/>
            <person name="Xavier R.J."/>
            <person name="Alm E.J."/>
        </authorList>
    </citation>
    <scope>NUCLEOTIDE SEQUENCE</scope>
    <source>
        <strain evidence="9">BIOML-A179</strain>
    </source>
</reference>
<dbReference type="AlphaFoldDB" id="A0A6G2CF93"/>
<accession>A0A6G2CF93</accession>
<dbReference type="PANTHER" id="PTHR21039:SF0">
    <property type="entry name" value="HISTIDINOL-PHOSPHATASE"/>
    <property type="match status" value="1"/>
</dbReference>
<proteinExistence type="inferred from homology"/>
<keyword evidence="5 8" id="KW-0378">Hydrolase</keyword>
<keyword evidence="4 8" id="KW-0028">Amino-acid biosynthesis</keyword>
<dbReference type="EC" id="3.1.3.15" evidence="3 8"/>
<dbReference type="RefSeq" id="WP_129821325.1">
    <property type="nucleotide sequence ID" value="NZ_RCYV01000004.1"/>
</dbReference>
<dbReference type="GO" id="GO:0004401">
    <property type="term" value="F:histidinol-phosphatase activity"/>
    <property type="evidence" value="ECO:0007669"/>
    <property type="project" value="UniProtKB-UniRule"/>
</dbReference>
<evidence type="ECO:0000256" key="3">
    <source>
        <dbReference type="ARBA" id="ARBA00013085"/>
    </source>
</evidence>
<sequence>MKKVNYHTHTKRCKHAGGSDEEYIESAIKSGFQELGFADHTPWPFDSSYTSSMRMDIEQLDDYVNHLQILKQKYVNQISIKIGLECEYFKEYIPWLRHIIEEYKVDYVIFGNHFSSNEQKNVGYGKMKTDETALELYLETAIKAIESKLFAYFAHPDIFIRGYGKFDDVCERISRQICEKAKEYDLILEFNISNYICEPDSKHYLYPCLDFWKIASELGCRCIIGYDAHQPQVLEQQNGYLKAIAELEKIGIEIVDVIPFLNHL</sequence>
<dbReference type="NCBIfam" id="TIGR01856">
    <property type="entry name" value="hisJ_fam"/>
    <property type="match status" value="1"/>
</dbReference>
<dbReference type="PANTHER" id="PTHR21039">
    <property type="entry name" value="HISTIDINOL PHOSPHATASE-RELATED"/>
    <property type="match status" value="1"/>
</dbReference>
<dbReference type="GO" id="GO:0005737">
    <property type="term" value="C:cytoplasm"/>
    <property type="evidence" value="ECO:0007669"/>
    <property type="project" value="TreeGrafter"/>
</dbReference>
<dbReference type="SUPFAM" id="SSF89550">
    <property type="entry name" value="PHP domain-like"/>
    <property type="match status" value="1"/>
</dbReference>
<organism evidence="9">
    <name type="scientific">Turicibacter sanguinis</name>
    <dbReference type="NCBI Taxonomy" id="154288"/>
    <lineage>
        <taxon>Bacteria</taxon>
        <taxon>Bacillati</taxon>
        <taxon>Bacillota</taxon>
        <taxon>Erysipelotrichia</taxon>
        <taxon>Erysipelotrichales</taxon>
        <taxon>Turicibacteraceae</taxon>
        <taxon>Turicibacter</taxon>
    </lineage>
</organism>
<evidence type="ECO:0000313" key="9">
    <source>
        <dbReference type="EMBL" id="MTL93216.1"/>
    </source>
</evidence>
<dbReference type="EMBL" id="WMQV01000002">
    <property type="protein sequence ID" value="MTL93216.1"/>
    <property type="molecule type" value="Genomic_DNA"/>
</dbReference>
<evidence type="ECO:0000256" key="7">
    <source>
        <dbReference type="ARBA" id="ARBA00049158"/>
    </source>
</evidence>
<evidence type="ECO:0000256" key="5">
    <source>
        <dbReference type="ARBA" id="ARBA00022801"/>
    </source>
</evidence>
<dbReference type="CDD" id="cd12110">
    <property type="entry name" value="PHP_HisPPase_Hisj_like"/>
    <property type="match status" value="1"/>
</dbReference>
<dbReference type="InterPro" id="IPR016195">
    <property type="entry name" value="Pol/histidinol_Pase-like"/>
</dbReference>
<dbReference type="Gene3D" id="3.20.20.140">
    <property type="entry name" value="Metal-dependent hydrolases"/>
    <property type="match status" value="1"/>
</dbReference>
<evidence type="ECO:0000256" key="2">
    <source>
        <dbReference type="ARBA" id="ARBA00009152"/>
    </source>
</evidence>
<dbReference type="Pfam" id="PF02811">
    <property type="entry name" value="PHP"/>
    <property type="match status" value="1"/>
</dbReference>
<comment type="similarity">
    <text evidence="2 8">Belongs to the PHP hydrolase family. HisK subfamily.</text>
</comment>
<comment type="catalytic activity">
    <reaction evidence="7 8">
        <text>L-histidinol phosphate + H2O = L-histidinol + phosphate</text>
        <dbReference type="Rhea" id="RHEA:14465"/>
        <dbReference type="ChEBI" id="CHEBI:15377"/>
        <dbReference type="ChEBI" id="CHEBI:43474"/>
        <dbReference type="ChEBI" id="CHEBI:57699"/>
        <dbReference type="ChEBI" id="CHEBI:57980"/>
        <dbReference type="EC" id="3.1.3.15"/>
    </reaction>
</comment>
<name>A0A6G2CF93_9FIRM</name>
<gene>
    <name evidence="9" type="ORF">GMA64_01600</name>
</gene>
<keyword evidence="6 8" id="KW-0368">Histidine biosynthesis</keyword>
<evidence type="ECO:0000256" key="8">
    <source>
        <dbReference type="RuleBase" id="RU366003"/>
    </source>
</evidence>
<protein>
    <recommendedName>
        <fullName evidence="3 8">Histidinol-phosphatase</fullName>
        <shortName evidence="8">HolPase</shortName>
        <ecNumber evidence="3 8">3.1.3.15</ecNumber>
    </recommendedName>
</protein>
<comment type="pathway">
    <text evidence="1 8">Amino-acid biosynthesis; L-histidine biosynthesis; L-histidine from 5-phospho-alpha-D-ribose 1-diphosphate: step 8/9.</text>
</comment>
<evidence type="ECO:0000256" key="1">
    <source>
        <dbReference type="ARBA" id="ARBA00004970"/>
    </source>
</evidence>
<evidence type="ECO:0000256" key="4">
    <source>
        <dbReference type="ARBA" id="ARBA00022605"/>
    </source>
</evidence>
<evidence type="ECO:0000256" key="6">
    <source>
        <dbReference type="ARBA" id="ARBA00023102"/>
    </source>
</evidence>
<comment type="caution">
    <text evidence="9">The sequence shown here is derived from an EMBL/GenBank/DDBJ whole genome shotgun (WGS) entry which is preliminary data.</text>
</comment>
<dbReference type="InterPro" id="IPR010140">
    <property type="entry name" value="Histidinol_P_phosphatase_HisJ"/>
</dbReference>
<dbReference type="InterPro" id="IPR004013">
    <property type="entry name" value="PHP_dom"/>
</dbReference>
<dbReference type="GO" id="GO:0000105">
    <property type="term" value="P:L-histidine biosynthetic process"/>
    <property type="evidence" value="ECO:0007669"/>
    <property type="project" value="UniProtKB-UniRule"/>
</dbReference>